<evidence type="ECO:0000259" key="3">
    <source>
        <dbReference type="Pfam" id="PF00210"/>
    </source>
</evidence>
<sequence>MQVEIGITDSNRQSVATGLNKVLANEVVLYQKTRNYHWNIEGSSFLELHRFYEEQYKELEAAIDDVAERIRSIGHYAQGRLADFLKSTSLLEQDYSTDRVVQMTNLLNDHETIIRELRNLVDEFGDKYKDSGSADFVTGLMEKHEKMAWMLRSYLK</sequence>
<dbReference type="CDD" id="cd01043">
    <property type="entry name" value="DPS"/>
    <property type="match status" value="1"/>
</dbReference>
<evidence type="ECO:0000256" key="2">
    <source>
        <dbReference type="RuleBase" id="RU003875"/>
    </source>
</evidence>
<accession>A0A1C4ADW1</accession>
<dbReference type="InterPro" id="IPR008331">
    <property type="entry name" value="Ferritin_DPS_dom"/>
</dbReference>
<dbReference type="GO" id="GO:0016722">
    <property type="term" value="F:oxidoreductase activity, acting on metal ions"/>
    <property type="evidence" value="ECO:0007669"/>
    <property type="project" value="InterPro"/>
</dbReference>
<dbReference type="InterPro" id="IPR012347">
    <property type="entry name" value="Ferritin-like"/>
</dbReference>
<proteinExistence type="inferred from homology"/>
<dbReference type="STRING" id="1335309.GA0116948_10290"/>
<dbReference type="PROSITE" id="PS00818">
    <property type="entry name" value="DPS_1"/>
    <property type="match status" value="1"/>
</dbReference>
<evidence type="ECO:0000313" key="5">
    <source>
        <dbReference type="Proteomes" id="UP000242818"/>
    </source>
</evidence>
<dbReference type="OrthoDB" id="9797023at2"/>
<dbReference type="PANTHER" id="PTHR42932">
    <property type="entry name" value="GENERAL STRESS PROTEIN 20U"/>
    <property type="match status" value="1"/>
</dbReference>
<protein>
    <submittedName>
        <fullName evidence="4">Starvation-inducible DNA-binding protein</fullName>
    </submittedName>
</protein>
<dbReference type="InterPro" id="IPR002177">
    <property type="entry name" value="DPS_DNA-bd"/>
</dbReference>
<dbReference type="InterPro" id="IPR009078">
    <property type="entry name" value="Ferritin-like_SF"/>
</dbReference>
<evidence type="ECO:0000256" key="1">
    <source>
        <dbReference type="ARBA" id="ARBA00009497"/>
    </source>
</evidence>
<keyword evidence="5" id="KW-1185">Reference proteome</keyword>
<comment type="similarity">
    <text evidence="1 2">Belongs to the Dps family.</text>
</comment>
<dbReference type="GO" id="GO:0003677">
    <property type="term" value="F:DNA binding"/>
    <property type="evidence" value="ECO:0007669"/>
    <property type="project" value="UniProtKB-KW"/>
</dbReference>
<dbReference type="Proteomes" id="UP000242818">
    <property type="component" value="Unassembled WGS sequence"/>
</dbReference>
<dbReference type="PANTHER" id="PTHR42932:SF3">
    <property type="entry name" value="DNA PROTECTION DURING STARVATION PROTEIN"/>
    <property type="match status" value="1"/>
</dbReference>
<feature type="domain" description="Ferritin/DPS" evidence="3">
    <location>
        <begin position="18"/>
        <end position="156"/>
    </location>
</feature>
<gene>
    <name evidence="4" type="ORF">GA0116948_10290</name>
</gene>
<evidence type="ECO:0000313" key="4">
    <source>
        <dbReference type="EMBL" id="SCB92760.1"/>
    </source>
</evidence>
<reference evidence="4 5" key="1">
    <citation type="submission" date="2016-08" db="EMBL/GenBank/DDBJ databases">
        <authorList>
            <person name="Seilhamer J.J."/>
        </authorList>
    </citation>
    <scope>NUCLEOTIDE SEQUENCE [LARGE SCALE GENOMIC DNA]</scope>
    <source>
        <strain evidence="4 5">A37T2</strain>
    </source>
</reference>
<organism evidence="4 5">
    <name type="scientific">Chitinophaga costaii</name>
    <dbReference type="NCBI Taxonomy" id="1335309"/>
    <lineage>
        <taxon>Bacteria</taxon>
        <taxon>Pseudomonadati</taxon>
        <taxon>Bacteroidota</taxon>
        <taxon>Chitinophagia</taxon>
        <taxon>Chitinophagales</taxon>
        <taxon>Chitinophagaceae</taxon>
        <taxon>Chitinophaga</taxon>
    </lineage>
</organism>
<dbReference type="AlphaFoldDB" id="A0A1C4ADW1"/>
<dbReference type="Pfam" id="PF00210">
    <property type="entry name" value="Ferritin"/>
    <property type="match status" value="1"/>
</dbReference>
<dbReference type="RefSeq" id="WP_089709102.1">
    <property type="nucleotide sequence ID" value="NZ_FMAR01000002.1"/>
</dbReference>
<dbReference type="PROSITE" id="PS00819">
    <property type="entry name" value="DPS_2"/>
    <property type="match status" value="1"/>
</dbReference>
<dbReference type="PRINTS" id="PR01346">
    <property type="entry name" value="HELNAPAPROT"/>
</dbReference>
<dbReference type="SUPFAM" id="SSF47240">
    <property type="entry name" value="Ferritin-like"/>
    <property type="match status" value="1"/>
</dbReference>
<dbReference type="GO" id="GO:0008199">
    <property type="term" value="F:ferric iron binding"/>
    <property type="evidence" value="ECO:0007669"/>
    <property type="project" value="InterPro"/>
</dbReference>
<name>A0A1C4ADW1_9BACT</name>
<dbReference type="PIRSF" id="PIRSF005900">
    <property type="entry name" value="Dps"/>
    <property type="match status" value="1"/>
</dbReference>
<dbReference type="EMBL" id="FMAR01000002">
    <property type="protein sequence ID" value="SCB92760.1"/>
    <property type="molecule type" value="Genomic_DNA"/>
</dbReference>
<keyword evidence="4" id="KW-0238">DNA-binding</keyword>
<dbReference type="InterPro" id="IPR023188">
    <property type="entry name" value="DPS_DNA-bd_CS"/>
</dbReference>
<dbReference type="Gene3D" id="1.20.1260.10">
    <property type="match status" value="1"/>
</dbReference>